<dbReference type="Proteomes" id="UP000821845">
    <property type="component" value="Chromosome 1"/>
</dbReference>
<name>A0ACB7TLQ3_HYAAI</name>
<sequence length="351" mass="38590">MEQAARTLHLALSMKVARSAPARMNAALSVLLKAMECLEAASATYCTAGVVLVLAMACRRWVVPPLRQAGSKLCRLAQKEPEVNMASTEKEKDADCGKVEMSHGKVDAKLDNEESSKDCKKDAMEHSLPTGGGDADHIAEDSMTVHASDNRYLDAGNNEKNETVLEELQQKLNICGSQSVAPVEEMVTKGSFWICEFQGDRNWYRAQVLDVLPGSDSVLEELQQKLNICGSQSVAPVEEMVTKGSFWICEFQGDRNWYRAQVLDVLPGSDSPRYRVLYVDYGNRSTVTCPCLRPLPLELACLPACAHRMSLAFLGPKQGNKWDESATGVFVKETGFNVSLIAEKKGHRRSG</sequence>
<comment type="caution">
    <text evidence="1">The sequence shown here is derived from an EMBL/GenBank/DDBJ whole genome shotgun (WGS) entry which is preliminary data.</text>
</comment>
<dbReference type="EMBL" id="CM023481">
    <property type="protein sequence ID" value="KAH6947903.1"/>
    <property type="molecule type" value="Genomic_DNA"/>
</dbReference>
<organism evidence="1 2">
    <name type="scientific">Hyalomma asiaticum</name>
    <name type="common">Tick</name>
    <dbReference type="NCBI Taxonomy" id="266040"/>
    <lineage>
        <taxon>Eukaryota</taxon>
        <taxon>Metazoa</taxon>
        <taxon>Ecdysozoa</taxon>
        <taxon>Arthropoda</taxon>
        <taxon>Chelicerata</taxon>
        <taxon>Arachnida</taxon>
        <taxon>Acari</taxon>
        <taxon>Parasitiformes</taxon>
        <taxon>Ixodida</taxon>
        <taxon>Ixodoidea</taxon>
        <taxon>Ixodidae</taxon>
        <taxon>Hyalomminae</taxon>
        <taxon>Hyalomma</taxon>
    </lineage>
</organism>
<evidence type="ECO:0000313" key="2">
    <source>
        <dbReference type="Proteomes" id="UP000821845"/>
    </source>
</evidence>
<reference evidence="1" key="1">
    <citation type="submission" date="2020-05" db="EMBL/GenBank/DDBJ databases">
        <title>Large-scale comparative analyses of tick genomes elucidate their genetic diversity and vector capacities.</title>
        <authorList>
            <person name="Jia N."/>
            <person name="Wang J."/>
            <person name="Shi W."/>
            <person name="Du L."/>
            <person name="Sun Y."/>
            <person name="Zhan W."/>
            <person name="Jiang J."/>
            <person name="Wang Q."/>
            <person name="Zhang B."/>
            <person name="Ji P."/>
            <person name="Sakyi L.B."/>
            <person name="Cui X."/>
            <person name="Yuan T."/>
            <person name="Jiang B."/>
            <person name="Yang W."/>
            <person name="Lam T.T.-Y."/>
            <person name="Chang Q."/>
            <person name="Ding S."/>
            <person name="Wang X."/>
            <person name="Zhu J."/>
            <person name="Ruan X."/>
            <person name="Zhao L."/>
            <person name="Wei J."/>
            <person name="Que T."/>
            <person name="Du C."/>
            <person name="Cheng J."/>
            <person name="Dai P."/>
            <person name="Han X."/>
            <person name="Huang E."/>
            <person name="Gao Y."/>
            <person name="Liu J."/>
            <person name="Shao H."/>
            <person name="Ye R."/>
            <person name="Li L."/>
            <person name="Wei W."/>
            <person name="Wang X."/>
            <person name="Wang C."/>
            <person name="Yang T."/>
            <person name="Huo Q."/>
            <person name="Li W."/>
            <person name="Guo W."/>
            <person name="Chen H."/>
            <person name="Zhou L."/>
            <person name="Ni X."/>
            <person name="Tian J."/>
            <person name="Zhou Y."/>
            <person name="Sheng Y."/>
            <person name="Liu T."/>
            <person name="Pan Y."/>
            <person name="Xia L."/>
            <person name="Li J."/>
            <person name="Zhao F."/>
            <person name="Cao W."/>
        </authorList>
    </citation>
    <scope>NUCLEOTIDE SEQUENCE</scope>
    <source>
        <strain evidence="1">Hyas-2018</strain>
    </source>
</reference>
<keyword evidence="2" id="KW-1185">Reference proteome</keyword>
<protein>
    <submittedName>
        <fullName evidence="1">Uncharacterized protein</fullName>
    </submittedName>
</protein>
<accession>A0ACB7TLQ3</accession>
<gene>
    <name evidence="1" type="ORF">HPB50_022077</name>
</gene>
<proteinExistence type="predicted"/>
<evidence type="ECO:0000313" key="1">
    <source>
        <dbReference type="EMBL" id="KAH6947903.1"/>
    </source>
</evidence>